<keyword evidence="2" id="KW-1185">Reference proteome</keyword>
<dbReference type="EMBL" id="BPLR01004870">
    <property type="protein sequence ID" value="GIX98149.1"/>
    <property type="molecule type" value="Genomic_DNA"/>
</dbReference>
<organism evidence="1 2">
    <name type="scientific">Caerostris extrusa</name>
    <name type="common">Bark spider</name>
    <name type="synonym">Caerostris bankana</name>
    <dbReference type="NCBI Taxonomy" id="172846"/>
    <lineage>
        <taxon>Eukaryota</taxon>
        <taxon>Metazoa</taxon>
        <taxon>Ecdysozoa</taxon>
        <taxon>Arthropoda</taxon>
        <taxon>Chelicerata</taxon>
        <taxon>Arachnida</taxon>
        <taxon>Araneae</taxon>
        <taxon>Araneomorphae</taxon>
        <taxon>Entelegynae</taxon>
        <taxon>Araneoidea</taxon>
        <taxon>Araneidae</taxon>
        <taxon>Caerostris</taxon>
    </lineage>
</organism>
<reference evidence="1 2" key="1">
    <citation type="submission" date="2021-06" db="EMBL/GenBank/DDBJ databases">
        <title>Caerostris extrusa draft genome.</title>
        <authorList>
            <person name="Kono N."/>
            <person name="Arakawa K."/>
        </authorList>
    </citation>
    <scope>NUCLEOTIDE SEQUENCE [LARGE SCALE GENOMIC DNA]</scope>
</reference>
<name>A0AAV4PNA3_CAEEX</name>
<proteinExistence type="predicted"/>
<comment type="caution">
    <text evidence="1">The sequence shown here is derived from an EMBL/GenBank/DDBJ whole genome shotgun (WGS) entry which is preliminary data.</text>
</comment>
<dbReference type="AlphaFoldDB" id="A0AAV4PNA3"/>
<gene>
    <name evidence="1" type="ORF">CEXT_190471</name>
</gene>
<accession>A0AAV4PNA3</accession>
<evidence type="ECO:0000313" key="2">
    <source>
        <dbReference type="Proteomes" id="UP001054945"/>
    </source>
</evidence>
<dbReference type="Proteomes" id="UP001054945">
    <property type="component" value="Unassembled WGS sequence"/>
</dbReference>
<evidence type="ECO:0000313" key="1">
    <source>
        <dbReference type="EMBL" id="GIX98149.1"/>
    </source>
</evidence>
<protein>
    <submittedName>
        <fullName evidence="1">Uncharacterized protein</fullName>
    </submittedName>
</protein>
<sequence>MIISQPIICSDTMHTQLQGAKQIKLDVSGRSQWKLLTLQENSLSARQTKNTFTQLNFPNGLSLPTIQSYHSPLLTNQQSPGSIVIAVKREGYNKIGYFPKSLRKKEFPFSKNYELPLVVWNFNKKSNSSL</sequence>